<protein>
    <submittedName>
        <fullName evidence="1">Uncharacterized protein</fullName>
    </submittedName>
</protein>
<dbReference type="Proteomes" id="UP000324222">
    <property type="component" value="Unassembled WGS sequence"/>
</dbReference>
<comment type="caution">
    <text evidence="1">The sequence shown here is derived from an EMBL/GenBank/DDBJ whole genome shotgun (WGS) entry which is preliminary data.</text>
</comment>
<dbReference type="AlphaFoldDB" id="A0A5B7F3C3"/>
<reference evidence="1 2" key="1">
    <citation type="submission" date="2019-05" db="EMBL/GenBank/DDBJ databases">
        <title>Another draft genome of Portunus trituberculatus and its Hox gene families provides insights of decapod evolution.</title>
        <authorList>
            <person name="Jeong J.-H."/>
            <person name="Song I."/>
            <person name="Kim S."/>
            <person name="Choi T."/>
            <person name="Kim D."/>
            <person name="Ryu S."/>
            <person name="Kim W."/>
        </authorList>
    </citation>
    <scope>NUCLEOTIDE SEQUENCE [LARGE SCALE GENOMIC DNA]</scope>
    <source>
        <tissue evidence="1">Muscle</tissue>
    </source>
</reference>
<evidence type="ECO:0000313" key="2">
    <source>
        <dbReference type="Proteomes" id="UP000324222"/>
    </source>
</evidence>
<organism evidence="1 2">
    <name type="scientific">Portunus trituberculatus</name>
    <name type="common">Swimming crab</name>
    <name type="synonym">Neptunus trituberculatus</name>
    <dbReference type="NCBI Taxonomy" id="210409"/>
    <lineage>
        <taxon>Eukaryota</taxon>
        <taxon>Metazoa</taxon>
        <taxon>Ecdysozoa</taxon>
        <taxon>Arthropoda</taxon>
        <taxon>Crustacea</taxon>
        <taxon>Multicrustacea</taxon>
        <taxon>Malacostraca</taxon>
        <taxon>Eumalacostraca</taxon>
        <taxon>Eucarida</taxon>
        <taxon>Decapoda</taxon>
        <taxon>Pleocyemata</taxon>
        <taxon>Brachyura</taxon>
        <taxon>Eubrachyura</taxon>
        <taxon>Portunoidea</taxon>
        <taxon>Portunidae</taxon>
        <taxon>Portuninae</taxon>
        <taxon>Portunus</taxon>
    </lineage>
</organism>
<dbReference type="EMBL" id="VSRR010004594">
    <property type="protein sequence ID" value="MPC40135.1"/>
    <property type="molecule type" value="Genomic_DNA"/>
</dbReference>
<sequence length="61" mass="7193">MINRDPIAPLLSRCSWKPNENLSGEPEALRHWAREEGATRANGIMLSSECWMLNKWRKRRE</sequence>
<proteinExistence type="predicted"/>
<accession>A0A5B7F3C3</accession>
<gene>
    <name evidence="1" type="ORF">E2C01_033690</name>
</gene>
<keyword evidence="2" id="KW-1185">Reference proteome</keyword>
<name>A0A5B7F3C3_PORTR</name>
<evidence type="ECO:0000313" key="1">
    <source>
        <dbReference type="EMBL" id="MPC40135.1"/>
    </source>
</evidence>